<dbReference type="EMBL" id="CP113520">
    <property type="protein sequence ID" value="WAJ30891.1"/>
    <property type="molecule type" value="Genomic_DNA"/>
</dbReference>
<proteinExistence type="predicted"/>
<accession>A0ACD4NVR5</accession>
<organism evidence="1 2">
    <name type="scientific">Antarcticirhabdus aurantiaca</name>
    <dbReference type="NCBI Taxonomy" id="2606717"/>
    <lineage>
        <taxon>Bacteria</taxon>
        <taxon>Pseudomonadati</taxon>
        <taxon>Pseudomonadota</taxon>
        <taxon>Alphaproteobacteria</taxon>
        <taxon>Hyphomicrobiales</taxon>
        <taxon>Aurantimonadaceae</taxon>
        <taxon>Antarcticirhabdus</taxon>
    </lineage>
</organism>
<sequence>MLQGLRKLASGWGAKIFFGLLVFSFAVWGIADVFSVRQPDTVATAGNAAVSVQEYVLTAQRVRFPIESQLRRRLSAEESEMFGLDQAVLGQVTAAAVLDAQSQAMGLGMSDAQLGREIASDPSFQDQSGNFSRALFAEYQRQSGMAEGPFLDWQEKLVEQRQIAEAVAGGTSLPAVLRDAAGAYAGERRTVEYLSLPPELADPVPTPDAAALQSFFDQNKQTYAAPEYRAVDYAILTPQTIADPESVTDEAIEADYNENIANFRTPERRRIQQLLFSNQAAADAAKAKLDAGTPFADVAADASQGAASTDLGLVTRAEIPDQAVAEAAFGLPLGGVSPVVSGTFGPAIVSVSEIQAEATRPLSEVSDEVRQAVALEQASDQAANAYRAFEDARAGGAPLAEAASAAGLTLQSIRQIDAAGRAPDGQPFADFPGKQQLVQQAFESDQGVDNLPIDIGNGGTIFFEVTGIEPARDRALDEVRDRVTAEWTAAERTRRLDERAAALKAEAEAGKPLADIAAELGNGAAVQTATSITRQSGTAELGQAATAAAFSGGQGLVTTAPASDGVARLLMRVTEVAPPADPAASAPANQVRQMTTGLENDLYSSYVAELQSIYPVRVYPEAIEQAKAASR</sequence>
<evidence type="ECO:0000313" key="2">
    <source>
        <dbReference type="Proteomes" id="UP001163223"/>
    </source>
</evidence>
<protein>
    <submittedName>
        <fullName evidence="1">Peptidyl-prolyl cis-trans isomerase</fullName>
    </submittedName>
</protein>
<name>A0ACD4NVR5_9HYPH</name>
<reference evidence="1" key="1">
    <citation type="submission" date="2022-11" db="EMBL/GenBank/DDBJ databases">
        <title>beta-Carotene-producing bacterium, Jeongeuplla avenae sp. nov., alleviates the salt stress of Arabidopsis seedlings.</title>
        <authorList>
            <person name="Jiang L."/>
            <person name="Lee J."/>
        </authorList>
    </citation>
    <scope>NUCLEOTIDE SEQUENCE</scope>
    <source>
        <strain evidence="1">DY_R2A_6</strain>
    </source>
</reference>
<evidence type="ECO:0000313" key="1">
    <source>
        <dbReference type="EMBL" id="WAJ30891.1"/>
    </source>
</evidence>
<dbReference type="Proteomes" id="UP001163223">
    <property type="component" value="Chromosome"/>
</dbReference>
<keyword evidence="1" id="KW-0413">Isomerase</keyword>
<keyword evidence="2" id="KW-1185">Reference proteome</keyword>
<gene>
    <name evidence="1" type="ORF">OXU80_12085</name>
</gene>